<gene>
    <name evidence="1" type="ORF">INF26_00425</name>
</gene>
<dbReference type="EMBL" id="JADCJZ010000001">
    <property type="protein sequence ID" value="MBE5023329.1"/>
    <property type="molecule type" value="Genomic_DNA"/>
</dbReference>
<keyword evidence="2" id="KW-1185">Reference proteome</keyword>
<reference evidence="1 2" key="1">
    <citation type="submission" date="2020-10" db="EMBL/GenBank/DDBJ databases">
        <title>ChiBAC.</title>
        <authorList>
            <person name="Zenner C."/>
            <person name="Hitch T.C.A."/>
            <person name="Clavel T."/>
        </authorList>
    </citation>
    <scope>NUCLEOTIDE SEQUENCE [LARGE SCALE GENOMIC DNA]</scope>
    <source>
        <strain evidence="1 2">DSM 107455</strain>
    </source>
</reference>
<name>A0ABR9QQS0_9ACTN</name>
<sequence length="119" mass="12849">MRVQEVARFESAGDVRTVSLVQGDDGQLEVRELREGPSAVAVYGESEHSLRVLFAPEAVPGLLGAMAEEGVASVADYLASEDRDIVDLMDLCDRLGVAYSFVGIGEKGDIQYRPAHQQP</sequence>
<comment type="caution">
    <text evidence="1">The sequence shown here is derived from an EMBL/GenBank/DDBJ whole genome shotgun (WGS) entry which is preliminary data.</text>
</comment>
<dbReference type="RefSeq" id="WP_193528791.1">
    <property type="nucleotide sequence ID" value="NZ_JADCJZ010000001.1"/>
</dbReference>
<accession>A0ABR9QQS0</accession>
<protein>
    <submittedName>
        <fullName evidence="1">Uncharacterized protein</fullName>
    </submittedName>
</protein>
<evidence type="ECO:0000313" key="1">
    <source>
        <dbReference type="EMBL" id="MBE5023329.1"/>
    </source>
</evidence>
<evidence type="ECO:0000313" key="2">
    <source>
        <dbReference type="Proteomes" id="UP001194273"/>
    </source>
</evidence>
<proteinExistence type="predicted"/>
<dbReference type="Proteomes" id="UP001194273">
    <property type="component" value="Unassembled WGS sequence"/>
</dbReference>
<organism evidence="1 2">
    <name type="scientific">Thermophilibacter gallinarum</name>
    <dbReference type="NCBI Taxonomy" id="2779357"/>
    <lineage>
        <taxon>Bacteria</taxon>
        <taxon>Bacillati</taxon>
        <taxon>Actinomycetota</taxon>
        <taxon>Coriobacteriia</taxon>
        <taxon>Coriobacteriales</taxon>
        <taxon>Atopobiaceae</taxon>
        <taxon>Thermophilibacter</taxon>
    </lineage>
</organism>